<evidence type="ECO:0000313" key="2">
    <source>
        <dbReference type="Proteomes" id="UP001063166"/>
    </source>
</evidence>
<reference evidence="1" key="1">
    <citation type="submission" date="2022-07" db="EMBL/GenBank/DDBJ databases">
        <title>The genome of Lyophyllum shimeji provides insight into the initial evolution of ectomycorrhizal fungal genome.</title>
        <authorList>
            <person name="Kobayashi Y."/>
            <person name="Shibata T."/>
            <person name="Hirakawa H."/>
            <person name="Shigenobu S."/>
            <person name="Nishiyama T."/>
            <person name="Yamada A."/>
            <person name="Hasebe M."/>
            <person name="Kawaguchi M."/>
        </authorList>
    </citation>
    <scope>NUCLEOTIDE SEQUENCE</scope>
    <source>
        <strain evidence="1">AT787</strain>
    </source>
</reference>
<dbReference type="EMBL" id="BRPK01000014">
    <property type="protein sequence ID" value="GLB43715.1"/>
    <property type="molecule type" value="Genomic_DNA"/>
</dbReference>
<evidence type="ECO:0000313" key="1">
    <source>
        <dbReference type="EMBL" id="GLB43715.1"/>
    </source>
</evidence>
<organism evidence="1 2">
    <name type="scientific">Lyophyllum shimeji</name>
    <name type="common">Hon-shimeji</name>
    <name type="synonym">Tricholoma shimeji</name>
    <dbReference type="NCBI Taxonomy" id="47721"/>
    <lineage>
        <taxon>Eukaryota</taxon>
        <taxon>Fungi</taxon>
        <taxon>Dikarya</taxon>
        <taxon>Basidiomycota</taxon>
        <taxon>Agaricomycotina</taxon>
        <taxon>Agaricomycetes</taxon>
        <taxon>Agaricomycetidae</taxon>
        <taxon>Agaricales</taxon>
        <taxon>Tricholomatineae</taxon>
        <taxon>Lyophyllaceae</taxon>
        <taxon>Lyophyllum</taxon>
    </lineage>
</organism>
<name>A0A9P3PXB1_LYOSH</name>
<sequence length="74" mass="8094">MSFEILRRSNFQLQIIRAWTCRRAFVGPLLPNRRLLALVLSSAPNATVRVPGNDSMLSVTVLSADRSAGPLGTI</sequence>
<proteinExistence type="predicted"/>
<dbReference type="AlphaFoldDB" id="A0A9P3PXB1"/>
<dbReference type="Proteomes" id="UP001063166">
    <property type="component" value="Unassembled WGS sequence"/>
</dbReference>
<protein>
    <submittedName>
        <fullName evidence="1">Uncharacterized protein</fullName>
    </submittedName>
</protein>
<keyword evidence="2" id="KW-1185">Reference proteome</keyword>
<accession>A0A9P3PXB1</accession>
<gene>
    <name evidence="1" type="ORF">LshimejAT787_1402270</name>
</gene>
<comment type="caution">
    <text evidence="1">The sequence shown here is derived from an EMBL/GenBank/DDBJ whole genome shotgun (WGS) entry which is preliminary data.</text>
</comment>